<keyword evidence="3" id="KW-1185">Reference proteome</keyword>
<proteinExistence type="predicted"/>
<gene>
    <name evidence="2" type="ORF">RT717_24025</name>
</gene>
<dbReference type="InterPro" id="IPR024775">
    <property type="entry name" value="DinB-like"/>
</dbReference>
<evidence type="ECO:0000259" key="1">
    <source>
        <dbReference type="Pfam" id="PF12867"/>
    </source>
</evidence>
<dbReference type="Pfam" id="PF12867">
    <property type="entry name" value="DinB_2"/>
    <property type="match status" value="1"/>
</dbReference>
<feature type="domain" description="DinB-like" evidence="1">
    <location>
        <begin position="27"/>
        <end position="148"/>
    </location>
</feature>
<sequence length="162" mass="18267">MSWVEIVVSQLKDVYSGSPWYGKPVRTILREIMPEKAGVRPDDSSHSVFQLAQHMLTWRTYVVEQLKGNEGYNVPIDSEKDWSQSGVTNAAEWPALLQAFDDNQTKLLDLIQKTSTDTFAKQVPGKSYDFKHLIEGIVHHDIYHAGQMVTTAKVVSAYLPSS</sequence>
<dbReference type="Proteomes" id="UP001302349">
    <property type="component" value="Chromosome"/>
</dbReference>
<name>A0ABZ0IPN5_9BACT</name>
<dbReference type="EMBL" id="CP136051">
    <property type="protein sequence ID" value="WOK06149.1"/>
    <property type="molecule type" value="Genomic_DNA"/>
</dbReference>
<dbReference type="Gene3D" id="1.20.120.450">
    <property type="entry name" value="dinb family like domain"/>
    <property type="match status" value="1"/>
</dbReference>
<protein>
    <submittedName>
        <fullName evidence="2">DinB family protein</fullName>
    </submittedName>
</protein>
<reference evidence="2 3" key="1">
    <citation type="journal article" date="2023" name="Microbiol. Resour. Announc.">
        <title>Complete Genome Sequence of Imperialibacter roseus strain P4T.</title>
        <authorList>
            <person name="Tizabi D.R."/>
            <person name="Bachvaroff T."/>
            <person name="Hill R.T."/>
        </authorList>
    </citation>
    <scope>NUCLEOTIDE SEQUENCE [LARGE SCALE GENOMIC DNA]</scope>
    <source>
        <strain evidence="2 3">P4T</strain>
    </source>
</reference>
<dbReference type="RefSeq" id="WP_317488883.1">
    <property type="nucleotide sequence ID" value="NZ_CP136051.1"/>
</dbReference>
<accession>A0ABZ0IPN5</accession>
<evidence type="ECO:0000313" key="2">
    <source>
        <dbReference type="EMBL" id="WOK06149.1"/>
    </source>
</evidence>
<organism evidence="2 3">
    <name type="scientific">Imperialibacter roseus</name>
    <dbReference type="NCBI Taxonomy" id="1324217"/>
    <lineage>
        <taxon>Bacteria</taxon>
        <taxon>Pseudomonadati</taxon>
        <taxon>Bacteroidota</taxon>
        <taxon>Cytophagia</taxon>
        <taxon>Cytophagales</taxon>
        <taxon>Flammeovirgaceae</taxon>
        <taxon>Imperialibacter</taxon>
    </lineage>
</organism>
<dbReference type="InterPro" id="IPR034660">
    <property type="entry name" value="DinB/YfiT-like"/>
</dbReference>
<evidence type="ECO:0000313" key="3">
    <source>
        <dbReference type="Proteomes" id="UP001302349"/>
    </source>
</evidence>
<dbReference type="SUPFAM" id="SSF109854">
    <property type="entry name" value="DinB/YfiT-like putative metalloenzymes"/>
    <property type="match status" value="1"/>
</dbReference>